<evidence type="ECO:0000313" key="2">
    <source>
        <dbReference type="Proteomes" id="UP000811899"/>
    </source>
</evidence>
<accession>A0AAW4L220</accession>
<dbReference type="RefSeq" id="WP_214171553.1">
    <property type="nucleotide sequence ID" value="NZ_JAHCVJ010000004.1"/>
</dbReference>
<dbReference type="InterPro" id="IPR009279">
    <property type="entry name" value="Portal_Mu"/>
</dbReference>
<name>A0AAW4L220_9BACT</name>
<dbReference type="EMBL" id="JAHCVJ010000004">
    <property type="protein sequence ID" value="MBT0664769.1"/>
    <property type="molecule type" value="Genomic_DNA"/>
</dbReference>
<gene>
    <name evidence="1" type="ORF">KI809_10700</name>
</gene>
<dbReference type="Proteomes" id="UP000811899">
    <property type="component" value="Unassembled WGS sequence"/>
</dbReference>
<proteinExistence type="predicted"/>
<dbReference type="AlphaFoldDB" id="A0AAW4L220"/>
<evidence type="ECO:0000313" key="1">
    <source>
        <dbReference type="EMBL" id="MBT0664769.1"/>
    </source>
</evidence>
<reference evidence="1 2" key="1">
    <citation type="submission" date="2021-05" db="EMBL/GenBank/DDBJ databases">
        <title>The draft genome of Geobacter pelophilus DSM 12255.</title>
        <authorList>
            <person name="Xu Z."/>
            <person name="Masuda Y."/>
            <person name="Itoh H."/>
            <person name="Senoo K."/>
        </authorList>
    </citation>
    <scope>NUCLEOTIDE SEQUENCE [LARGE SCALE GENOMIC DNA]</scope>
    <source>
        <strain evidence="1 2">DSM 12255</strain>
    </source>
</reference>
<comment type="caution">
    <text evidence="1">The sequence shown here is derived from an EMBL/GenBank/DDBJ whole genome shotgun (WGS) entry which is preliminary data.</text>
</comment>
<sequence length="522" mass="57897">MANITLYDAYDRPVQRQQLGKEQAAPAMTGIRSLWNHSSVTSGLTPQRLARLLRNADEGEADDYLTLAEEMEEKDPHYASVLGTRKRAVARLPIVVEAASDDDQDVRDADAVRLLMKRAGIKGMIEDLLDALGKGHSVVENIWNTSETPWVPGRLEWRDPRFFQYDRVTLRELRLKDDSAPMDGLPLTPFAFIVHIPRLKSGIPIRGGLARLAAWTFMFKNYTVKDWVAFCEVYGMPLRVGKYRPGETEDNISILRSAVANLGSDAAAVFPEGMLIELIERTGGTGGESLFERAADWFDKQLSKAVLGQTMTADDGSSQSQATVHNEVREDIRDADAEQLAETIERDLIKPFLDLNFGPRKNYPHLCFREPETTDIPVMAKALALLVPLGLRVEVSEVRDRLGFSDPAKDAECLAPAKSTEPVTIKENKLPPETALNAERIAEARDASDQLTDLLAQRAMAQNDIWIGLLQGLVNSSADLEDLRDRIIELFGHMRPDEFGGLMAQAMTLAEAAGRADVMDGD</sequence>
<protein>
    <submittedName>
        <fullName evidence="1">DUF935 family protein</fullName>
    </submittedName>
</protein>
<organism evidence="1 2">
    <name type="scientific">Geoanaerobacter pelophilus</name>
    <dbReference type="NCBI Taxonomy" id="60036"/>
    <lineage>
        <taxon>Bacteria</taxon>
        <taxon>Pseudomonadati</taxon>
        <taxon>Thermodesulfobacteriota</taxon>
        <taxon>Desulfuromonadia</taxon>
        <taxon>Geobacterales</taxon>
        <taxon>Geobacteraceae</taxon>
        <taxon>Geoanaerobacter</taxon>
    </lineage>
</organism>
<keyword evidence="2" id="KW-1185">Reference proteome</keyword>
<dbReference type="Pfam" id="PF06074">
    <property type="entry name" value="Portal_Mu"/>
    <property type="match status" value="1"/>
</dbReference>